<dbReference type="STRING" id="1484053.SAMN05444274_103119"/>
<dbReference type="GO" id="GO:0019867">
    <property type="term" value="C:outer membrane"/>
    <property type="evidence" value="ECO:0007669"/>
    <property type="project" value="InterPro"/>
</dbReference>
<evidence type="ECO:0000313" key="8">
    <source>
        <dbReference type="EMBL" id="SHE96843.1"/>
    </source>
</evidence>
<evidence type="ECO:0000256" key="2">
    <source>
        <dbReference type="ARBA" id="ARBA00022692"/>
    </source>
</evidence>
<accession>A0A1M4XU99</accession>
<dbReference type="EMBL" id="FQUM01000003">
    <property type="protein sequence ID" value="SHE96843.1"/>
    <property type="molecule type" value="Genomic_DNA"/>
</dbReference>
<keyword evidence="3 6" id="KW-0732">Signal</keyword>
<dbReference type="InterPro" id="IPR039910">
    <property type="entry name" value="D15-like"/>
</dbReference>
<evidence type="ECO:0000256" key="4">
    <source>
        <dbReference type="ARBA" id="ARBA00023136"/>
    </source>
</evidence>
<feature type="domain" description="POTRA" evidence="7">
    <location>
        <begin position="208"/>
        <end position="283"/>
    </location>
</feature>
<dbReference type="PANTHER" id="PTHR12815">
    <property type="entry name" value="SORTING AND ASSEMBLY MACHINERY SAMM50 PROTEIN FAMILY MEMBER"/>
    <property type="match status" value="1"/>
</dbReference>
<dbReference type="Pfam" id="PF07244">
    <property type="entry name" value="POTRA"/>
    <property type="match status" value="2"/>
</dbReference>
<proteinExistence type="predicted"/>
<evidence type="ECO:0000313" key="9">
    <source>
        <dbReference type="Proteomes" id="UP000184164"/>
    </source>
</evidence>
<sequence length="609" mass="69334">MHYRMLLFMGIFFLAATPRLFAQQNYEVRKITFVGNKTLKKDFLLDKMALQEVSWLEKTFTKKEPYLYSRELTDLYLERLKKIYQTEGFLNVEASLLPLIINEKKQTVKLVIGINEGEPITINRISLKINGETHKPDADSLLRKISGKLALKEGKRFRDEALEQDTRFTEDIFRSLGFAYSSSTYELNLNPQKLSTDVRYTVSPGPVSHIGKTQISGNQHVSDKFIQKQLKYEEGDLYDKSRLDKTRQNLYNLQLFRVVSVLPEREPETQKSPIPVKIYIEEAPRLSTRFGAGYGTEDKFRTFLDLNYRGFLGGARNLNLYLKHSALEPYSVRLRWAQPRFLGTNSNISVSPFLIRNKEPGYDTRTFGVNIPLGYQFTPSTTGKITYYLENVQQQLEQGDSEFSDMESDKFLYDKSGVLLSALFNNSKPAFSPASGVNFSLGYKINGYIFGSDFSYTQLWADFRTYQKLGSTVLAFRIMAGGISSADSSGFIPVEDRFYSGGANSIRGWNRAELGPKRESGTPLGGKSIFESNIEIRVPIVWRLSMVAFFETGNVWEKQYTYNFNQLGYAAGSGLRIETPIGPVRLDVGVPLWNEKKSAQLFISVGQAF</sequence>
<evidence type="ECO:0000256" key="1">
    <source>
        <dbReference type="ARBA" id="ARBA00004370"/>
    </source>
</evidence>
<evidence type="ECO:0000259" key="7">
    <source>
        <dbReference type="PROSITE" id="PS51779"/>
    </source>
</evidence>
<keyword evidence="9" id="KW-1185">Reference proteome</keyword>
<evidence type="ECO:0000256" key="5">
    <source>
        <dbReference type="ARBA" id="ARBA00023237"/>
    </source>
</evidence>
<keyword evidence="5" id="KW-0998">Cell outer membrane</keyword>
<keyword evidence="2" id="KW-0812">Transmembrane</keyword>
<comment type="subcellular location">
    <subcellularLocation>
        <location evidence="1">Membrane</location>
    </subcellularLocation>
</comment>
<protein>
    <submittedName>
        <fullName evidence="8">Outer membrane protein insertion porin family</fullName>
    </submittedName>
</protein>
<dbReference type="Pfam" id="PF01103">
    <property type="entry name" value="Omp85"/>
    <property type="match status" value="1"/>
</dbReference>
<keyword evidence="4" id="KW-0472">Membrane</keyword>
<dbReference type="Proteomes" id="UP000184164">
    <property type="component" value="Unassembled WGS sequence"/>
</dbReference>
<dbReference type="InterPro" id="IPR010827">
    <property type="entry name" value="BamA/TamA_POTRA"/>
</dbReference>
<evidence type="ECO:0000256" key="3">
    <source>
        <dbReference type="ARBA" id="ARBA00022729"/>
    </source>
</evidence>
<dbReference type="InterPro" id="IPR000184">
    <property type="entry name" value="Bac_surfAg_D15"/>
</dbReference>
<dbReference type="Gene3D" id="2.40.160.50">
    <property type="entry name" value="membrane protein fhac: a member of the omp85/tpsb transporter family"/>
    <property type="match status" value="1"/>
</dbReference>
<dbReference type="AlphaFoldDB" id="A0A1M4XU99"/>
<name>A0A1M4XU99_9BACT</name>
<gene>
    <name evidence="8" type="ORF">SAMN05444274_103119</name>
</gene>
<evidence type="ECO:0000256" key="6">
    <source>
        <dbReference type="SAM" id="SignalP"/>
    </source>
</evidence>
<organism evidence="8 9">
    <name type="scientific">Mariniphaga anaerophila</name>
    <dbReference type="NCBI Taxonomy" id="1484053"/>
    <lineage>
        <taxon>Bacteria</taxon>
        <taxon>Pseudomonadati</taxon>
        <taxon>Bacteroidota</taxon>
        <taxon>Bacteroidia</taxon>
        <taxon>Marinilabiliales</taxon>
        <taxon>Prolixibacteraceae</taxon>
        <taxon>Mariniphaga</taxon>
    </lineage>
</organism>
<dbReference type="Gene3D" id="3.10.20.310">
    <property type="entry name" value="membrane protein fhac"/>
    <property type="match status" value="2"/>
</dbReference>
<dbReference type="OrthoDB" id="9814535at2"/>
<dbReference type="InterPro" id="IPR034746">
    <property type="entry name" value="POTRA"/>
</dbReference>
<dbReference type="RefSeq" id="WP_083570624.1">
    <property type="nucleotide sequence ID" value="NZ_FQUM01000003.1"/>
</dbReference>
<reference evidence="9" key="1">
    <citation type="submission" date="2016-11" db="EMBL/GenBank/DDBJ databases">
        <authorList>
            <person name="Varghese N."/>
            <person name="Submissions S."/>
        </authorList>
    </citation>
    <scope>NUCLEOTIDE SEQUENCE [LARGE SCALE GENOMIC DNA]</scope>
    <source>
        <strain evidence="9">DSM 26910</strain>
    </source>
</reference>
<dbReference type="PANTHER" id="PTHR12815:SF47">
    <property type="entry name" value="TRANSLOCATION AND ASSEMBLY MODULE SUBUNIT TAMA"/>
    <property type="match status" value="1"/>
</dbReference>
<feature type="signal peptide" evidence="6">
    <location>
        <begin position="1"/>
        <end position="22"/>
    </location>
</feature>
<feature type="chain" id="PRO_5013222918" evidence="6">
    <location>
        <begin position="23"/>
        <end position="609"/>
    </location>
</feature>
<dbReference type="PROSITE" id="PS51779">
    <property type="entry name" value="POTRA"/>
    <property type="match status" value="1"/>
</dbReference>